<name>A0ABS3QJ80_9BACT</name>
<dbReference type="InterPro" id="IPR023090">
    <property type="entry name" value="UPF0702_alpha/beta_dom_sf"/>
</dbReference>
<feature type="domain" description="YetF C-terminal" evidence="8">
    <location>
        <begin position="102"/>
        <end position="172"/>
    </location>
</feature>
<feature type="transmembrane region" description="Helical" evidence="7">
    <location>
        <begin position="81"/>
        <end position="101"/>
    </location>
</feature>
<accession>A0ABS3QJ80</accession>
<evidence type="ECO:0000313" key="9">
    <source>
        <dbReference type="EMBL" id="MBO2011297.1"/>
    </source>
</evidence>
<dbReference type="PANTHER" id="PTHR34582:SF6">
    <property type="entry name" value="UPF0702 TRANSMEMBRANE PROTEIN YCAP"/>
    <property type="match status" value="1"/>
</dbReference>
<keyword evidence="4 7" id="KW-0812">Transmembrane</keyword>
<keyword evidence="3" id="KW-1003">Cell membrane</keyword>
<evidence type="ECO:0000256" key="7">
    <source>
        <dbReference type="SAM" id="Phobius"/>
    </source>
</evidence>
<evidence type="ECO:0000256" key="4">
    <source>
        <dbReference type="ARBA" id="ARBA00022692"/>
    </source>
</evidence>
<dbReference type="Gene3D" id="3.30.240.20">
    <property type="entry name" value="bsu07140 like domains"/>
    <property type="match status" value="1"/>
</dbReference>
<protein>
    <submittedName>
        <fullName evidence="9">DUF421 domain-containing protein</fullName>
    </submittedName>
</protein>
<keyword evidence="6 7" id="KW-0472">Membrane</keyword>
<dbReference type="PANTHER" id="PTHR34582">
    <property type="entry name" value="UPF0702 TRANSMEMBRANE PROTEIN YCAP"/>
    <property type="match status" value="1"/>
</dbReference>
<comment type="subcellular location">
    <subcellularLocation>
        <location evidence="1">Cell membrane</location>
        <topology evidence="1">Multi-pass membrane protein</topology>
    </subcellularLocation>
</comment>
<dbReference type="Pfam" id="PF04239">
    <property type="entry name" value="DUF421"/>
    <property type="match status" value="1"/>
</dbReference>
<dbReference type="EMBL" id="JAGETZ010000010">
    <property type="protein sequence ID" value="MBO2011297.1"/>
    <property type="molecule type" value="Genomic_DNA"/>
</dbReference>
<evidence type="ECO:0000256" key="6">
    <source>
        <dbReference type="ARBA" id="ARBA00023136"/>
    </source>
</evidence>
<evidence type="ECO:0000259" key="8">
    <source>
        <dbReference type="Pfam" id="PF04239"/>
    </source>
</evidence>
<gene>
    <name evidence="9" type="ORF">J4E00_19695</name>
</gene>
<comment type="similarity">
    <text evidence="2">Belongs to the UPF0702 family.</text>
</comment>
<keyword evidence="10" id="KW-1185">Reference proteome</keyword>
<feature type="transmembrane region" description="Helical" evidence="7">
    <location>
        <begin position="58"/>
        <end position="75"/>
    </location>
</feature>
<evidence type="ECO:0000256" key="1">
    <source>
        <dbReference type="ARBA" id="ARBA00004651"/>
    </source>
</evidence>
<dbReference type="RefSeq" id="WP_208176989.1">
    <property type="nucleotide sequence ID" value="NZ_JAGETZ010000010.1"/>
</dbReference>
<dbReference type="InterPro" id="IPR007353">
    <property type="entry name" value="DUF421"/>
</dbReference>
<evidence type="ECO:0000256" key="2">
    <source>
        <dbReference type="ARBA" id="ARBA00006448"/>
    </source>
</evidence>
<keyword evidence="5 7" id="KW-1133">Transmembrane helix</keyword>
<organism evidence="9 10">
    <name type="scientific">Hymenobacter negativus</name>
    <dbReference type="NCBI Taxonomy" id="2795026"/>
    <lineage>
        <taxon>Bacteria</taxon>
        <taxon>Pseudomonadati</taxon>
        <taxon>Bacteroidota</taxon>
        <taxon>Cytophagia</taxon>
        <taxon>Cytophagales</taxon>
        <taxon>Hymenobacteraceae</taxon>
        <taxon>Hymenobacter</taxon>
    </lineage>
</organism>
<dbReference type="Proteomes" id="UP000664369">
    <property type="component" value="Unassembled WGS sequence"/>
</dbReference>
<comment type="caution">
    <text evidence="9">The sequence shown here is derived from an EMBL/GenBank/DDBJ whole genome shotgun (WGS) entry which is preliminary data.</text>
</comment>
<evidence type="ECO:0000256" key="3">
    <source>
        <dbReference type="ARBA" id="ARBA00022475"/>
    </source>
</evidence>
<evidence type="ECO:0000256" key="5">
    <source>
        <dbReference type="ARBA" id="ARBA00022989"/>
    </source>
</evidence>
<reference evidence="9 10" key="1">
    <citation type="submission" date="2021-03" db="EMBL/GenBank/DDBJ databases">
        <authorList>
            <person name="Kim M.K."/>
        </authorList>
    </citation>
    <scope>NUCLEOTIDE SEQUENCE [LARGE SCALE GENOMIC DNA]</scope>
    <source>
        <strain evidence="9 10">BT442</strain>
    </source>
</reference>
<evidence type="ECO:0000313" key="10">
    <source>
        <dbReference type="Proteomes" id="UP000664369"/>
    </source>
</evidence>
<proteinExistence type="inferred from homology"/>
<sequence length="233" mass="25864">MKPEDIHLSDWMRILVGEVPGSFYIEAVFRIVFIYLLLVVSMRLMGNRMGSPLTRNEMIAMVSLAAANGVALMAADRGLLPVVVIAIIVVAYQRFIAWRAFRSKRFESALLDDMAILVEDGRLNLDKLEEVVLARNQLFAQLRKESVGNLGQVRRAYQEANGNFSILTFDDEQLRPGLSILPAVDEAFRNEQQKADGQFACASCGHLQASAHPPAADCSRCEAREWQPAVLGA</sequence>